<dbReference type="GO" id="GO:0004553">
    <property type="term" value="F:hydrolase activity, hydrolyzing O-glycosyl compounds"/>
    <property type="evidence" value="ECO:0007669"/>
    <property type="project" value="UniProtKB-ARBA"/>
</dbReference>
<feature type="domain" description="Trehalase-like N-terminal" evidence="2">
    <location>
        <begin position="2"/>
        <end position="125"/>
    </location>
</feature>
<reference evidence="3 4" key="1">
    <citation type="journal article" date="2018" name="Int. J. Syst. Evol. Microbiol.">
        <title>Epidermidibacterium keratini gen. nov., sp. nov., a member of the family Sporichthyaceae, isolated from keratin epidermis.</title>
        <authorList>
            <person name="Lee D.G."/>
            <person name="Trujillo M.E."/>
            <person name="Kang S."/>
            <person name="Nam J.J."/>
            <person name="Kim Y.J."/>
        </authorList>
    </citation>
    <scope>NUCLEOTIDE SEQUENCE [LARGE SCALE GENOMIC DNA]</scope>
    <source>
        <strain evidence="3 4">EPI-7</strain>
    </source>
</reference>
<dbReference type="AlphaFoldDB" id="A0A7L4YPD2"/>
<dbReference type="InterPro" id="IPR012341">
    <property type="entry name" value="6hp_glycosidase-like_sf"/>
</dbReference>
<dbReference type="Pfam" id="PF19291">
    <property type="entry name" value="TREH_N"/>
    <property type="match status" value="1"/>
</dbReference>
<name>A0A7L4YPD2_9ACTN</name>
<dbReference type="Pfam" id="PF00723">
    <property type="entry name" value="Glyco_hydro_15"/>
    <property type="match status" value="1"/>
</dbReference>
<dbReference type="InterPro" id="IPR011613">
    <property type="entry name" value="GH15-like"/>
</dbReference>
<dbReference type="Gene3D" id="1.50.10.10">
    <property type="match status" value="1"/>
</dbReference>
<dbReference type="InterPro" id="IPR045582">
    <property type="entry name" value="Trehalase-like_N"/>
</dbReference>
<dbReference type="GO" id="GO:0005975">
    <property type="term" value="P:carbohydrate metabolic process"/>
    <property type="evidence" value="ECO:0007669"/>
    <property type="project" value="InterPro"/>
</dbReference>
<accession>A0A7L4YPD2</accession>
<evidence type="ECO:0000259" key="1">
    <source>
        <dbReference type="Pfam" id="PF00723"/>
    </source>
</evidence>
<gene>
    <name evidence="3" type="ORF">EK0264_09085</name>
</gene>
<evidence type="ECO:0000313" key="4">
    <source>
        <dbReference type="Proteomes" id="UP000463857"/>
    </source>
</evidence>
<dbReference type="SUPFAM" id="SSF48208">
    <property type="entry name" value="Six-hairpin glycosidases"/>
    <property type="match status" value="1"/>
</dbReference>
<organism evidence="3 4">
    <name type="scientific">Epidermidibacterium keratini</name>
    <dbReference type="NCBI Taxonomy" id="1891644"/>
    <lineage>
        <taxon>Bacteria</taxon>
        <taxon>Bacillati</taxon>
        <taxon>Actinomycetota</taxon>
        <taxon>Actinomycetes</taxon>
        <taxon>Sporichthyales</taxon>
        <taxon>Sporichthyaceae</taxon>
        <taxon>Epidermidibacterium</taxon>
    </lineage>
</organism>
<evidence type="ECO:0000313" key="3">
    <source>
        <dbReference type="EMBL" id="QHC00417.1"/>
    </source>
</evidence>
<dbReference type="OrthoDB" id="3902805at2"/>
<evidence type="ECO:0000259" key="2">
    <source>
        <dbReference type="Pfam" id="PF19291"/>
    </source>
</evidence>
<dbReference type="InterPro" id="IPR008928">
    <property type="entry name" value="6-hairpin_glycosidase_sf"/>
</dbReference>
<feature type="domain" description="GH15-like" evidence="1">
    <location>
        <begin position="220"/>
        <end position="585"/>
    </location>
</feature>
<protein>
    <submittedName>
        <fullName evidence="3">Glycoside hydrolase family 15 protein</fullName>
    </submittedName>
</protein>
<dbReference type="KEGG" id="eke:EK0264_09085"/>
<dbReference type="RefSeq" id="WP_159544881.1">
    <property type="nucleotide sequence ID" value="NZ_CP047156.1"/>
</dbReference>
<dbReference type="InParanoid" id="A0A7L4YPD2"/>
<sequence>MTAIEDYAMIGDRLTAALVSSQGSIDWLCLPNFDSPACFAALLGNRHNGRWLLGAVDPIRTTRRYIEDSLVLVTEHETATGIVQLIDSMPAVDGRTDVVRRIECVHGEVEMQHEWIVRFGYGMVRPWVHRRPDFSDYGSADMIAAVAGPELVVLRGPRLPRAADGVHRDIFTLRKGEQMIFEMTSKRSYAPLPEPVDVRSRVHRSMMHDRHWIADCSYEGPHRDVVRRSLLTLRALTHGATGGIAAAATTSLPEEIGGERNWDYRYCWLRDAAHTIEAMIRAGLTEAAQPWREWLLRAVAGDPADMQIMYTLDGGRELPERELPHLAGYENSTPVRIGNGAVDQRQTDVLGEVMAALSQARDAGIRETPDSWALQRALINELCERWDEPDNGLWEIRGPQRHFTHSRIMVWAALNFAIDGAERHDLPGDVSRWREVRDRVRDEIMTKGFDAERGTFTQYYGTREVDASLLVIPTVGFLDAHDEKFRGTVAAIEEDLMRDGLLLRYRTSSGVDGVSGDESPFLVCSFWLVSAYSRMGRLDEARALMDRLVGLCNNVGLLSEEYDVRANRMLGNFPQAFSHLGLVLAACDLAAAESQATTPVA</sequence>
<dbReference type="FunCoup" id="A0A7L4YPD2">
    <property type="interactions" value="15"/>
</dbReference>
<keyword evidence="3" id="KW-0378">Hydrolase</keyword>
<proteinExistence type="predicted"/>
<dbReference type="PANTHER" id="PTHR31616">
    <property type="entry name" value="TREHALASE"/>
    <property type="match status" value="1"/>
</dbReference>
<keyword evidence="4" id="KW-1185">Reference proteome</keyword>
<dbReference type="EMBL" id="CP047156">
    <property type="protein sequence ID" value="QHC00417.1"/>
    <property type="molecule type" value="Genomic_DNA"/>
</dbReference>
<dbReference type="Proteomes" id="UP000463857">
    <property type="component" value="Chromosome"/>
</dbReference>
<dbReference type="PANTHER" id="PTHR31616:SF0">
    <property type="entry name" value="GLUCAN 1,4-ALPHA-GLUCOSIDASE"/>
    <property type="match status" value="1"/>
</dbReference>